<dbReference type="GO" id="GO:0047753">
    <property type="term" value="F:choline-sulfatase activity"/>
    <property type="evidence" value="ECO:0007669"/>
    <property type="project" value="UniProtKB-EC"/>
</dbReference>
<dbReference type="Gene3D" id="3.40.720.10">
    <property type="entry name" value="Alkaline Phosphatase, subunit A"/>
    <property type="match status" value="1"/>
</dbReference>
<keyword evidence="10" id="KW-1185">Reference proteome</keyword>
<dbReference type="PANTHER" id="PTHR45953">
    <property type="entry name" value="IDURONATE 2-SULFATASE"/>
    <property type="match status" value="1"/>
</dbReference>
<sequence precursor="true">MIPRLLFACFVLIPFTAGTAVADSPGEIKNVVMIVADDLKASVLGCYGDNVCATPHLDRLAREGMVFRRAYCQGTWCLPSRISFMFGRYQDKQNVTLGQHLQRHGLSSTRVGKIFHMRVPGDIIAGTDGQDHPECWSARFNSPGPEAHTPGEYACLNLNVVTRDLENRQSTRMPHRMFVSVKGDGDGREQPDYKSASKAIELLEQPHDRPFFLAVGLVRPHYPMVAPSDYFDPYTIDRINMPANWHDDTSDIPKLGIANTNNLKNSIGKYPDNQKRMWAAYYASVTFMDRQVGRILDALDDSPHRDQTAVIFTSDHGYHLGEHGFWQKSNLHEEVIRVPLVIRAPGMPSGQTDSIAELVDLYPTTCELVGASVPPAAEGTSLVPVLADATATVKSAAFSFQNGISIRTSRWHLMRYRDGTEELYDMDNDPGETENLAGDDRFADVLTALRKRVDQRKAPGR</sequence>
<keyword evidence="5 9" id="KW-0378">Hydrolase</keyword>
<feature type="chain" id="PRO_5022842957" evidence="7">
    <location>
        <begin position="23"/>
        <end position="461"/>
    </location>
</feature>
<protein>
    <submittedName>
        <fullName evidence="9">Choline-sulfatase</fullName>
        <ecNumber evidence="9">3.1.6.6</ecNumber>
    </submittedName>
</protein>
<accession>A0A5B9MBL6</accession>
<evidence type="ECO:0000259" key="8">
    <source>
        <dbReference type="Pfam" id="PF00884"/>
    </source>
</evidence>
<dbReference type="GO" id="GO:0005737">
    <property type="term" value="C:cytoplasm"/>
    <property type="evidence" value="ECO:0007669"/>
    <property type="project" value="TreeGrafter"/>
</dbReference>
<dbReference type="AlphaFoldDB" id="A0A5B9MBL6"/>
<dbReference type="EC" id="3.1.6.6" evidence="9"/>
<feature type="domain" description="Sulfatase N-terminal" evidence="8">
    <location>
        <begin position="29"/>
        <end position="370"/>
    </location>
</feature>
<organism evidence="9 10">
    <name type="scientific">Stieleria maiorica</name>
    <dbReference type="NCBI Taxonomy" id="2795974"/>
    <lineage>
        <taxon>Bacteria</taxon>
        <taxon>Pseudomonadati</taxon>
        <taxon>Planctomycetota</taxon>
        <taxon>Planctomycetia</taxon>
        <taxon>Pirellulales</taxon>
        <taxon>Pirellulaceae</taxon>
        <taxon>Stieleria</taxon>
    </lineage>
</organism>
<gene>
    <name evidence="9" type="primary">betC_1</name>
    <name evidence="9" type="ORF">Mal15_06250</name>
</gene>
<dbReference type="RefSeq" id="WP_147866393.1">
    <property type="nucleotide sequence ID" value="NZ_CP036264.1"/>
</dbReference>
<feature type="signal peptide" evidence="7">
    <location>
        <begin position="1"/>
        <end position="22"/>
    </location>
</feature>
<keyword evidence="3" id="KW-0479">Metal-binding</keyword>
<comment type="cofactor">
    <cofactor evidence="1">
        <name>Ca(2+)</name>
        <dbReference type="ChEBI" id="CHEBI:29108"/>
    </cofactor>
</comment>
<name>A0A5B9MBL6_9BACT</name>
<proteinExistence type="inferred from homology"/>
<dbReference type="InterPro" id="IPR000917">
    <property type="entry name" value="Sulfatase_N"/>
</dbReference>
<evidence type="ECO:0000256" key="7">
    <source>
        <dbReference type="SAM" id="SignalP"/>
    </source>
</evidence>
<evidence type="ECO:0000256" key="5">
    <source>
        <dbReference type="ARBA" id="ARBA00022801"/>
    </source>
</evidence>
<evidence type="ECO:0000256" key="1">
    <source>
        <dbReference type="ARBA" id="ARBA00001913"/>
    </source>
</evidence>
<keyword evidence="4 7" id="KW-0732">Signal</keyword>
<dbReference type="CDD" id="cd16030">
    <property type="entry name" value="iduronate-2-sulfatase"/>
    <property type="match status" value="1"/>
</dbReference>
<dbReference type="KEGG" id="smam:Mal15_06250"/>
<evidence type="ECO:0000313" key="9">
    <source>
        <dbReference type="EMBL" id="QEF96597.1"/>
    </source>
</evidence>
<dbReference type="EMBL" id="CP036264">
    <property type="protein sequence ID" value="QEF96597.1"/>
    <property type="molecule type" value="Genomic_DNA"/>
</dbReference>
<dbReference type="Proteomes" id="UP000321353">
    <property type="component" value="Chromosome"/>
</dbReference>
<evidence type="ECO:0000256" key="3">
    <source>
        <dbReference type="ARBA" id="ARBA00022723"/>
    </source>
</evidence>
<comment type="similarity">
    <text evidence="2">Belongs to the sulfatase family.</text>
</comment>
<dbReference type="GO" id="GO:0046872">
    <property type="term" value="F:metal ion binding"/>
    <property type="evidence" value="ECO:0007669"/>
    <property type="project" value="UniProtKB-KW"/>
</dbReference>
<dbReference type="PANTHER" id="PTHR45953:SF1">
    <property type="entry name" value="IDURONATE 2-SULFATASE"/>
    <property type="match status" value="1"/>
</dbReference>
<evidence type="ECO:0000256" key="2">
    <source>
        <dbReference type="ARBA" id="ARBA00008779"/>
    </source>
</evidence>
<dbReference type="GO" id="GO:0004423">
    <property type="term" value="F:iduronate-2-sulfatase activity"/>
    <property type="evidence" value="ECO:0007669"/>
    <property type="project" value="InterPro"/>
</dbReference>
<dbReference type="SUPFAM" id="SSF53649">
    <property type="entry name" value="Alkaline phosphatase-like"/>
    <property type="match status" value="1"/>
</dbReference>
<dbReference type="InterPro" id="IPR035874">
    <property type="entry name" value="IDS"/>
</dbReference>
<reference evidence="9 10" key="1">
    <citation type="submission" date="2019-02" db="EMBL/GenBank/DDBJ databases">
        <title>Planctomycetal bacteria perform biofilm scaping via a novel small molecule.</title>
        <authorList>
            <person name="Jeske O."/>
            <person name="Boedeker C."/>
            <person name="Wiegand S."/>
            <person name="Breitling P."/>
            <person name="Kallscheuer N."/>
            <person name="Jogler M."/>
            <person name="Rohde M."/>
            <person name="Petersen J."/>
            <person name="Medema M.H."/>
            <person name="Surup F."/>
            <person name="Jogler C."/>
        </authorList>
    </citation>
    <scope>NUCLEOTIDE SEQUENCE [LARGE SCALE GENOMIC DNA]</scope>
    <source>
        <strain evidence="9 10">Mal15</strain>
    </source>
</reference>
<evidence type="ECO:0000256" key="6">
    <source>
        <dbReference type="ARBA" id="ARBA00022837"/>
    </source>
</evidence>
<evidence type="ECO:0000313" key="10">
    <source>
        <dbReference type="Proteomes" id="UP000321353"/>
    </source>
</evidence>
<evidence type="ECO:0000256" key="4">
    <source>
        <dbReference type="ARBA" id="ARBA00022729"/>
    </source>
</evidence>
<dbReference type="InterPro" id="IPR017850">
    <property type="entry name" value="Alkaline_phosphatase_core_sf"/>
</dbReference>
<dbReference type="Pfam" id="PF00884">
    <property type="entry name" value="Sulfatase"/>
    <property type="match status" value="1"/>
</dbReference>
<keyword evidence="6" id="KW-0106">Calcium</keyword>